<dbReference type="InterPro" id="IPR039265">
    <property type="entry name" value="DIR1-like"/>
</dbReference>
<feature type="chain" id="PRO_5003121852" description="Bifunctional inhibitor/plant lipid transfer protein/seed storage helical domain-containing protein" evidence="1">
    <location>
        <begin position="23"/>
        <end position="103"/>
    </location>
</feature>
<dbReference type="GO" id="GO:0005504">
    <property type="term" value="F:fatty acid binding"/>
    <property type="evidence" value="ECO:0007669"/>
    <property type="project" value="InterPro"/>
</dbReference>
<dbReference type="SUPFAM" id="SSF47699">
    <property type="entry name" value="Bifunctional inhibitor/lipid-transfer protein/seed storage 2S albumin"/>
    <property type="match status" value="1"/>
</dbReference>
<dbReference type="OMA" id="ASTGCCN"/>
<dbReference type="HOGENOM" id="CLU_175878_0_0_1"/>
<evidence type="ECO:0000259" key="2">
    <source>
        <dbReference type="SMART" id="SM00499"/>
    </source>
</evidence>
<proteinExistence type="predicted"/>
<dbReference type="Proteomes" id="UP000001514">
    <property type="component" value="Unassembled WGS sequence"/>
</dbReference>
<gene>
    <name evidence="3" type="ORF">SELMODRAFT_411759</name>
</gene>
<organism evidence="4">
    <name type="scientific">Selaginella moellendorffii</name>
    <name type="common">Spikemoss</name>
    <dbReference type="NCBI Taxonomy" id="88036"/>
    <lineage>
        <taxon>Eukaryota</taxon>
        <taxon>Viridiplantae</taxon>
        <taxon>Streptophyta</taxon>
        <taxon>Embryophyta</taxon>
        <taxon>Tracheophyta</taxon>
        <taxon>Lycopodiopsida</taxon>
        <taxon>Selaginellales</taxon>
        <taxon>Selaginellaceae</taxon>
        <taxon>Selaginella</taxon>
    </lineage>
</organism>
<dbReference type="PANTHER" id="PTHR33122">
    <property type="entry name" value="LIPID BINDING PROTEIN-RELATED"/>
    <property type="match status" value="1"/>
</dbReference>
<evidence type="ECO:0000256" key="1">
    <source>
        <dbReference type="SAM" id="SignalP"/>
    </source>
</evidence>
<dbReference type="EMBL" id="GL377581">
    <property type="protein sequence ID" value="EFJ27615.1"/>
    <property type="molecule type" value="Genomic_DNA"/>
</dbReference>
<dbReference type="InterPro" id="IPR016140">
    <property type="entry name" value="Bifunc_inhib/LTP/seed_store"/>
</dbReference>
<dbReference type="Pfam" id="PF14368">
    <property type="entry name" value="LTP_2"/>
    <property type="match status" value="1"/>
</dbReference>
<protein>
    <recommendedName>
        <fullName evidence="2">Bifunctional inhibitor/plant lipid transfer protein/seed storage helical domain-containing protein</fullName>
    </recommendedName>
</protein>
<dbReference type="InParanoid" id="D8RIY7"/>
<dbReference type="OrthoDB" id="437693at2759"/>
<dbReference type="Gene3D" id="1.10.110.10">
    <property type="entry name" value="Plant lipid-transfer and hydrophobic proteins"/>
    <property type="match status" value="1"/>
</dbReference>
<evidence type="ECO:0000313" key="4">
    <source>
        <dbReference type="Proteomes" id="UP000001514"/>
    </source>
</evidence>
<sequence length="103" mass="10467">MALAKLALVVLFLAATVAIVSAVECKNNIADLLPCQAAAQSETSTPSTECCTAVGKFKDDPACLCSTIAAAQAAGFTIDAPVAATIPKRCKLDGYPTSCSKSK</sequence>
<keyword evidence="4" id="KW-1185">Reference proteome</keyword>
<dbReference type="CDD" id="cd00010">
    <property type="entry name" value="AAI_LTSS"/>
    <property type="match status" value="1"/>
</dbReference>
<dbReference type="SMART" id="SM00499">
    <property type="entry name" value="AAI"/>
    <property type="match status" value="1"/>
</dbReference>
<dbReference type="GO" id="GO:0009627">
    <property type="term" value="P:systemic acquired resistance"/>
    <property type="evidence" value="ECO:0007669"/>
    <property type="project" value="InterPro"/>
</dbReference>
<dbReference type="Gramene" id="EFJ27615">
    <property type="protein sequence ID" value="EFJ27615"/>
    <property type="gene ID" value="SELMODRAFT_411759"/>
</dbReference>
<feature type="domain" description="Bifunctional inhibitor/plant lipid transfer protein/seed storage helical" evidence="2">
    <location>
        <begin position="25"/>
        <end position="99"/>
    </location>
</feature>
<dbReference type="PANTHER" id="PTHR33122:SF13">
    <property type="entry name" value="BIFUNCTIONAL INHIBITOR_LIPID-TRANSFER PROTEIN_SEED STORAGE 2S ALBUMIN SUPERFAMILY PROTEIN"/>
    <property type="match status" value="1"/>
</dbReference>
<keyword evidence="1" id="KW-0732">Signal</keyword>
<reference evidence="3 4" key="1">
    <citation type="journal article" date="2011" name="Science">
        <title>The Selaginella genome identifies genetic changes associated with the evolution of vascular plants.</title>
        <authorList>
            <person name="Banks J.A."/>
            <person name="Nishiyama T."/>
            <person name="Hasebe M."/>
            <person name="Bowman J.L."/>
            <person name="Gribskov M."/>
            <person name="dePamphilis C."/>
            <person name="Albert V.A."/>
            <person name="Aono N."/>
            <person name="Aoyama T."/>
            <person name="Ambrose B.A."/>
            <person name="Ashton N.W."/>
            <person name="Axtell M.J."/>
            <person name="Barker E."/>
            <person name="Barker M.S."/>
            <person name="Bennetzen J.L."/>
            <person name="Bonawitz N.D."/>
            <person name="Chapple C."/>
            <person name="Cheng C."/>
            <person name="Correa L.G."/>
            <person name="Dacre M."/>
            <person name="DeBarry J."/>
            <person name="Dreyer I."/>
            <person name="Elias M."/>
            <person name="Engstrom E.M."/>
            <person name="Estelle M."/>
            <person name="Feng L."/>
            <person name="Finet C."/>
            <person name="Floyd S.K."/>
            <person name="Frommer W.B."/>
            <person name="Fujita T."/>
            <person name="Gramzow L."/>
            <person name="Gutensohn M."/>
            <person name="Harholt J."/>
            <person name="Hattori M."/>
            <person name="Heyl A."/>
            <person name="Hirai T."/>
            <person name="Hiwatashi Y."/>
            <person name="Ishikawa M."/>
            <person name="Iwata M."/>
            <person name="Karol K.G."/>
            <person name="Koehler B."/>
            <person name="Kolukisaoglu U."/>
            <person name="Kubo M."/>
            <person name="Kurata T."/>
            <person name="Lalonde S."/>
            <person name="Li K."/>
            <person name="Li Y."/>
            <person name="Litt A."/>
            <person name="Lyons E."/>
            <person name="Manning G."/>
            <person name="Maruyama T."/>
            <person name="Michael T.P."/>
            <person name="Mikami K."/>
            <person name="Miyazaki S."/>
            <person name="Morinaga S."/>
            <person name="Murata T."/>
            <person name="Mueller-Roeber B."/>
            <person name="Nelson D.R."/>
            <person name="Obara M."/>
            <person name="Oguri Y."/>
            <person name="Olmstead R.G."/>
            <person name="Onodera N."/>
            <person name="Petersen B.L."/>
            <person name="Pils B."/>
            <person name="Prigge M."/>
            <person name="Rensing S.A."/>
            <person name="Riano-Pachon D.M."/>
            <person name="Roberts A.W."/>
            <person name="Sato Y."/>
            <person name="Scheller H.V."/>
            <person name="Schulz B."/>
            <person name="Schulz C."/>
            <person name="Shakirov E.V."/>
            <person name="Shibagaki N."/>
            <person name="Shinohara N."/>
            <person name="Shippen D.E."/>
            <person name="Soerensen I."/>
            <person name="Sotooka R."/>
            <person name="Sugimoto N."/>
            <person name="Sugita M."/>
            <person name="Sumikawa N."/>
            <person name="Tanurdzic M."/>
            <person name="Theissen G."/>
            <person name="Ulvskov P."/>
            <person name="Wakazuki S."/>
            <person name="Weng J.K."/>
            <person name="Willats W.W."/>
            <person name="Wipf D."/>
            <person name="Wolf P.G."/>
            <person name="Yang L."/>
            <person name="Zimmer A.D."/>
            <person name="Zhu Q."/>
            <person name="Mitros T."/>
            <person name="Hellsten U."/>
            <person name="Loque D."/>
            <person name="Otillar R."/>
            <person name="Salamov A."/>
            <person name="Schmutz J."/>
            <person name="Shapiro H."/>
            <person name="Lindquist E."/>
            <person name="Lucas S."/>
            <person name="Rokhsar D."/>
            <person name="Grigoriev I.V."/>
        </authorList>
    </citation>
    <scope>NUCLEOTIDE SEQUENCE [LARGE SCALE GENOMIC DNA]</scope>
</reference>
<accession>D8RIY7</accession>
<dbReference type="KEGG" id="smo:SELMODRAFT_411759"/>
<name>D8RIY7_SELML</name>
<dbReference type="InterPro" id="IPR036312">
    <property type="entry name" value="Bifun_inhib/LTP/seed_sf"/>
</dbReference>
<feature type="signal peptide" evidence="1">
    <location>
        <begin position="1"/>
        <end position="22"/>
    </location>
</feature>
<evidence type="ECO:0000313" key="3">
    <source>
        <dbReference type="EMBL" id="EFJ27615.1"/>
    </source>
</evidence>
<dbReference type="AlphaFoldDB" id="D8RIY7"/>